<dbReference type="Pfam" id="PF04443">
    <property type="entry name" value="LuxE"/>
    <property type="match status" value="1"/>
</dbReference>
<dbReference type="EMBL" id="CP012673">
    <property type="protein sequence ID" value="AUX48373.1"/>
    <property type="molecule type" value="Genomic_DNA"/>
</dbReference>
<proteinExistence type="predicted"/>
<evidence type="ECO:0000313" key="4">
    <source>
        <dbReference type="Proteomes" id="UP000238348"/>
    </source>
</evidence>
<feature type="region of interest" description="Disordered" evidence="1">
    <location>
        <begin position="28"/>
        <end position="62"/>
    </location>
</feature>
<evidence type="ECO:0000313" key="3">
    <source>
        <dbReference type="EMBL" id="AUX48373.1"/>
    </source>
</evidence>
<dbReference type="AlphaFoldDB" id="A0A2L0FA04"/>
<evidence type="ECO:0000259" key="2">
    <source>
        <dbReference type="Pfam" id="PF04443"/>
    </source>
</evidence>
<dbReference type="Proteomes" id="UP000238348">
    <property type="component" value="Chromosome"/>
</dbReference>
<dbReference type="GO" id="GO:0047474">
    <property type="term" value="F:long-chain fatty acid--protein ligase activity"/>
    <property type="evidence" value="ECO:0007669"/>
    <property type="project" value="InterPro"/>
</dbReference>
<sequence>MGPTDQSEALRQSEALHRRARAFIEASLLPGAPGPRGGGAAPAALHGSVDETRGAPTAPRATPEPLETFDALALALARHQAARCAPVARLFRARGVDVDALERAEQIPAVPCDVFRFARVAVHPPEADERVFRTSGTSLGAASRGEHAFRTTATYELAALAWGERLLWPDRDRLRVLLLAPPLDEAPDSSLGFMIDRFAARLSGPASWHVRGGELDAAGFVHACGEARAAGEPAIVLGTSFAFVHLLEALPPGGAALLPEGSRVMQTGGYKGRSREVPAEELRASIARALGVPRSHIVGEYGMTELSSQLYEGTLAAALARAGGAGAAAHDAPRRYLAPPWVRVTAADPETLAPLPAGAVGLARIVDLANVDSAVAVQTADRVRVTDEGVELLGRASGAPPRGCSIALDQMLGGGP</sequence>
<feature type="domain" description="Acyl-protein synthetase LuxE" evidence="2">
    <location>
        <begin position="78"/>
        <end position="412"/>
    </location>
</feature>
<accession>A0A2L0FA04</accession>
<gene>
    <name evidence="3" type="primary">luxE</name>
    <name evidence="3" type="ORF">SOCE26_099070</name>
</gene>
<evidence type="ECO:0000256" key="1">
    <source>
        <dbReference type="SAM" id="MobiDB-lite"/>
    </source>
</evidence>
<organism evidence="3 4">
    <name type="scientific">Sorangium cellulosum</name>
    <name type="common">Polyangium cellulosum</name>
    <dbReference type="NCBI Taxonomy" id="56"/>
    <lineage>
        <taxon>Bacteria</taxon>
        <taxon>Pseudomonadati</taxon>
        <taxon>Myxococcota</taxon>
        <taxon>Polyangia</taxon>
        <taxon>Polyangiales</taxon>
        <taxon>Polyangiaceae</taxon>
        <taxon>Sorangium</taxon>
    </lineage>
</organism>
<name>A0A2L0FA04_SORCE</name>
<dbReference type="RefSeq" id="WP_234023133.1">
    <property type="nucleotide sequence ID" value="NZ_CP012673.1"/>
</dbReference>
<dbReference type="GO" id="GO:0008218">
    <property type="term" value="P:bioluminescence"/>
    <property type="evidence" value="ECO:0007669"/>
    <property type="project" value="InterPro"/>
</dbReference>
<dbReference type="Gene3D" id="3.40.50.12780">
    <property type="entry name" value="N-terminal domain of ligase-like"/>
    <property type="match status" value="1"/>
</dbReference>
<protein>
    <submittedName>
        <fullName evidence="3">Acyl-protein synthetase LuxE</fullName>
    </submittedName>
</protein>
<reference evidence="3 4" key="1">
    <citation type="submission" date="2015-09" db="EMBL/GenBank/DDBJ databases">
        <title>Sorangium comparison.</title>
        <authorList>
            <person name="Zaburannyi N."/>
            <person name="Bunk B."/>
            <person name="Overmann J."/>
            <person name="Mueller R."/>
        </authorList>
    </citation>
    <scope>NUCLEOTIDE SEQUENCE [LARGE SCALE GENOMIC DNA]</scope>
    <source>
        <strain evidence="3 4">So ce26</strain>
    </source>
</reference>
<dbReference type="InterPro" id="IPR007534">
    <property type="entry name" value="LuxE"/>
</dbReference>
<dbReference type="InterPro" id="IPR042099">
    <property type="entry name" value="ANL_N_sf"/>
</dbReference>